<sequence length="298" mass="34686">MQFQTSSFFLLPSSLVLISLTIICIHLFSSSPAHSKQNNTAESGVANSQCYQKYPASIYPEAKAYCDGLAETKKTEPEEIWRNLTAIVEHNKKLIWEDGNINSRVLVLIWTSWNGYEENLGKYMSLERDVWVTAVPDLKEFCTQYSNTKNTNNKVTLPYRINQLLGLTPEKPEKNQRRKLVEIWVEPKYLFRPTPDPEITDREAELDFSRSNLFVSVSNKYKYWFFHQWMTNNYPWTRLGYTYDWGKDSHWETIDPNRPINVGLSEFIIRKGSSIKIHSVSKPENYCRSDLNAMGIGD</sequence>
<accession>A0A0V7ZMA9</accession>
<name>A0A0V7ZMA9_9CYAN</name>
<dbReference type="EMBL" id="LMTZ01000107">
    <property type="protein sequence ID" value="KST65463.1"/>
    <property type="molecule type" value="Genomic_DNA"/>
</dbReference>
<reference evidence="1 2" key="1">
    <citation type="journal article" date="2015" name="Genome Announc.">
        <title>Draft Genome of the Euendolithic (true boring) Cyanobacterium Mastigocoleus testarum strain BC008.</title>
        <authorList>
            <person name="Guida B.S."/>
            <person name="Garcia-Pichel F."/>
        </authorList>
    </citation>
    <scope>NUCLEOTIDE SEQUENCE [LARGE SCALE GENOMIC DNA]</scope>
    <source>
        <strain evidence="1 2">BC008</strain>
    </source>
</reference>
<gene>
    <name evidence="1" type="ORF">BC008_41775</name>
</gene>
<comment type="caution">
    <text evidence="1">The sequence shown here is derived from an EMBL/GenBank/DDBJ whole genome shotgun (WGS) entry which is preliminary data.</text>
</comment>
<dbReference type="AlphaFoldDB" id="A0A0V7ZMA9"/>
<organism evidence="1 2">
    <name type="scientific">Mastigocoleus testarum BC008</name>
    <dbReference type="NCBI Taxonomy" id="371196"/>
    <lineage>
        <taxon>Bacteria</taxon>
        <taxon>Bacillati</taxon>
        <taxon>Cyanobacteriota</taxon>
        <taxon>Cyanophyceae</taxon>
        <taxon>Nostocales</taxon>
        <taxon>Hapalosiphonaceae</taxon>
        <taxon>Mastigocoleus</taxon>
    </lineage>
</organism>
<protein>
    <submittedName>
        <fullName evidence="1">Uncharacterized protein</fullName>
    </submittedName>
</protein>
<evidence type="ECO:0000313" key="2">
    <source>
        <dbReference type="Proteomes" id="UP000053372"/>
    </source>
</evidence>
<proteinExistence type="predicted"/>
<evidence type="ECO:0000313" key="1">
    <source>
        <dbReference type="EMBL" id="KST65463.1"/>
    </source>
</evidence>
<dbReference type="Proteomes" id="UP000053372">
    <property type="component" value="Unassembled WGS sequence"/>
</dbReference>
<keyword evidence="2" id="KW-1185">Reference proteome</keyword>